<dbReference type="AlphaFoldDB" id="A0A1G9IPC7"/>
<gene>
    <name evidence="2" type="ORF">SAMN04488090_0560</name>
</gene>
<dbReference type="STRING" id="563176.SAMN04488090_0560"/>
<sequence length="71" mass="7844">MMRHNKRQHKTKCREDSGRVFGTMKHGAFTQKMEGASYVHRLLPASVGPEFSKKDDAGGPINSLSVGKEGK</sequence>
<evidence type="ECO:0000256" key="1">
    <source>
        <dbReference type="SAM" id="MobiDB-lite"/>
    </source>
</evidence>
<name>A0A1G9IPC7_9BACT</name>
<dbReference type="Proteomes" id="UP000198901">
    <property type="component" value="Unassembled WGS sequence"/>
</dbReference>
<proteinExistence type="predicted"/>
<evidence type="ECO:0000313" key="2">
    <source>
        <dbReference type="EMBL" id="SDL26876.1"/>
    </source>
</evidence>
<reference evidence="2 3" key="1">
    <citation type="submission" date="2016-10" db="EMBL/GenBank/DDBJ databases">
        <authorList>
            <person name="de Groot N.N."/>
        </authorList>
    </citation>
    <scope>NUCLEOTIDE SEQUENCE [LARGE SCALE GENOMIC DNA]</scope>
    <source>
        <strain evidence="2 3">DSM 21668</strain>
    </source>
</reference>
<dbReference type="EMBL" id="FNGS01000001">
    <property type="protein sequence ID" value="SDL26876.1"/>
    <property type="molecule type" value="Genomic_DNA"/>
</dbReference>
<feature type="region of interest" description="Disordered" evidence="1">
    <location>
        <begin position="48"/>
        <end position="71"/>
    </location>
</feature>
<protein>
    <submittedName>
        <fullName evidence="2">Uncharacterized protein</fullName>
    </submittedName>
</protein>
<organism evidence="2 3">
    <name type="scientific">Siphonobacter aquaeclarae</name>
    <dbReference type="NCBI Taxonomy" id="563176"/>
    <lineage>
        <taxon>Bacteria</taxon>
        <taxon>Pseudomonadati</taxon>
        <taxon>Bacteroidota</taxon>
        <taxon>Cytophagia</taxon>
        <taxon>Cytophagales</taxon>
        <taxon>Cytophagaceae</taxon>
        <taxon>Siphonobacter</taxon>
    </lineage>
</organism>
<accession>A0A1G9IPC7</accession>
<evidence type="ECO:0000313" key="3">
    <source>
        <dbReference type="Proteomes" id="UP000198901"/>
    </source>
</evidence>
<keyword evidence="3" id="KW-1185">Reference proteome</keyword>